<dbReference type="GO" id="GO:0003723">
    <property type="term" value="F:RNA binding"/>
    <property type="evidence" value="ECO:0007669"/>
    <property type="project" value="InterPro"/>
</dbReference>
<dbReference type="PIRSF" id="PIRSF001430">
    <property type="entry name" value="tRNA_psdUrid_synth"/>
    <property type="match status" value="1"/>
</dbReference>
<dbReference type="PANTHER" id="PTHR11142:SF0">
    <property type="entry name" value="TRNA PSEUDOURIDINE SYNTHASE-LIKE 1"/>
    <property type="match status" value="1"/>
</dbReference>
<gene>
    <name evidence="5" type="ORF">METZ01_LOCUS5893</name>
</gene>
<name>A0A381NF58_9ZZZZ</name>
<dbReference type="HAMAP" id="MF_00171">
    <property type="entry name" value="TruA"/>
    <property type="match status" value="1"/>
</dbReference>
<evidence type="ECO:0000256" key="2">
    <source>
        <dbReference type="ARBA" id="ARBA00022694"/>
    </source>
</evidence>
<feature type="domain" description="Pseudouridine synthase I TruA alpha/beta" evidence="4">
    <location>
        <begin position="166"/>
        <end position="268"/>
    </location>
</feature>
<dbReference type="CDD" id="cd02570">
    <property type="entry name" value="PseudoU_synth_EcTruA"/>
    <property type="match status" value="1"/>
</dbReference>
<dbReference type="InterPro" id="IPR020094">
    <property type="entry name" value="TruA/RsuA/RluB/E/F_N"/>
</dbReference>
<keyword evidence="2" id="KW-0819">tRNA processing</keyword>
<dbReference type="EMBL" id="UINC01000310">
    <property type="protein sequence ID" value="SUZ53039.1"/>
    <property type="molecule type" value="Genomic_DNA"/>
</dbReference>
<reference evidence="5" key="1">
    <citation type="submission" date="2018-05" db="EMBL/GenBank/DDBJ databases">
        <authorList>
            <person name="Lanie J.A."/>
            <person name="Ng W.-L."/>
            <person name="Kazmierczak K.M."/>
            <person name="Andrzejewski T.M."/>
            <person name="Davidsen T.M."/>
            <person name="Wayne K.J."/>
            <person name="Tettelin H."/>
            <person name="Glass J.I."/>
            <person name="Rusch D."/>
            <person name="Podicherti R."/>
            <person name="Tsui H.-C.T."/>
            <person name="Winkler M.E."/>
        </authorList>
    </citation>
    <scope>NUCLEOTIDE SEQUENCE</scope>
</reference>
<dbReference type="SUPFAM" id="SSF55120">
    <property type="entry name" value="Pseudouridine synthase"/>
    <property type="match status" value="1"/>
</dbReference>
<dbReference type="InterPro" id="IPR001406">
    <property type="entry name" value="PsdUridine_synth_TruA"/>
</dbReference>
<dbReference type="AlphaFoldDB" id="A0A381NF58"/>
<dbReference type="NCBIfam" id="TIGR00071">
    <property type="entry name" value="hisT_truA"/>
    <property type="match status" value="1"/>
</dbReference>
<organism evidence="5">
    <name type="scientific">marine metagenome</name>
    <dbReference type="NCBI Taxonomy" id="408172"/>
    <lineage>
        <taxon>unclassified sequences</taxon>
        <taxon>metagenomes</taxon>
        <taxon>ecological metagenomes</taxon>
    </lineage>
</organism>
<feature type="domain" description="Pseudouridine synthase I TruA alpha/beta" evidence="4">
    <location>
        <begin position="30"/>
        <end position="126"/>
    </location>
</feature>
<dbReference type="InterPro" id="IPR020095">
    <property type="entry name" value="PsdUridine_synth_TruA_C"/>
</dbReference>
<dbReference type="InterPro" id="IPR020103">
    <property type="entry name" value="PsdUridine_synth_cat_dom_sf"/>
</dbReference>
<dbReference type="FunFam" id="3.30.70.580:FF:000001">
    <property type="entry name" value="tRNA pseudouridine synthase A"/>
    <property type="match status" value="1"/>
</dbReference>
<sequence length="287" mass="31833">MRYVKNQPLTQALVLSLSPSAEIRVATGIEYDGSMFNGWQKQSSPMLVTVQSELERALSQIANTQITTICAGRTDAGVHATCQVAHFDSPIDRPEKAWTRGVNSLLPSSVRVLWARNVNQQFHARFSATARRYQYVIYQRKTASAIMKNRATHVVKPLDVNAMNRAAQYLLGEQDFSVFRAAGCQSKSPFRRITMAAVSKRNGFIVFDIQANAFLQHMVRNIAGVLLEVGQGGRGPDWINELIACRDRTQGGLTAAPDGLYMTGVEYPSDYSLPRCYEIPAFLQIAG</sequence>
<accession>A0A381NF58</accession>
<dbReference type="InterPro" id="IPR020097">
    <property type="entry name" value="PsdUridine_synth_TruA_a/b_dom"/>
</dbReference>
<evidence type="ECO:0000256" key="3">
    <source>
        <dbReference type="ARBA" id="ARBA00023235"/>
    </source>
</evidence>
<evidence type="ECO:0000259" key="4">
    <source>
        <dbReference type="Pfam" id="PF01416"/>
    </source>
</evidence>
<evidence type="ECO:0000313" key="5">
    <source>
        <dbReference type="EMBL" id="SUZ53039.1"/>
    </source>
</evidence>
<dbReference type="Pfam" id="PF01416">
    <property type="entry name" value="PseudoU_synth_1"/>
    <property type="match status" value="2"/>
</dbReference>
<protein>
    <recommendedName>
        <fullName evidence="4">Pseudouridine synthase I TruA alpha/beta domain-containing protein</fullName>
    </recommendedName>
</protein>
<dbReference type="GO" id="GO:0031119">
    <property type="term" value="P:tRNA pseudouridine synthesis"/>
    <property type="evidence" value="ECO:0007669"/>
    <property type="project" value="TreeGrafter"/>
</dbReference>
<evidence type="ECO:0000256" key="1">
    <source>
        <dbReference type="ARBA" id="ARBA00009375"/>
    </source>
</evidence>
<dbReference type="GO" id="GO:0009982">
    <property type="term" value="F:pseudouridine synthase activity"/>
    <property type="evidence" value="ECO:0007669"/>
    <property type="project" value="InterPro"/>
</dbReference>
<proteinExistence type="inferred from homology"/>
<dbReference type="Gene3D" id="3.30.70.660">
    <property type="entry name" value="Pseudouridine synthase I, catalytic domain, C-terminal subdomain"/>
    <property type="match status" value="1"/>
</dbReference>
<dbReference type="Gene3D" id="3.30.70.580">
    <property type="entry name" value="Pseudouridine synthase I, catalytic domain, N-terminal subdomain"/>
    <property type="match status" value="1"/>
</dbReference>
<comment type="similarity">
    <text evidence="1">Belongs to the tRNA pseudouridine synthase TruA family.</text>
</comment>
<keyword evidence="3" id="KW-0413">Isomerase</keyword>
<dbReference type="PANTHER" id="PTHR11142">
    <property type="entry name" value="PSEUDOURIDYLATE SYNTHASE"/>
    <property type="match status" value="1"/>
</dbReference>